<feature type="domain" description="Peptidase S1" evidence="14">
    <location>
        <begin position="292"/>
        <end position="519"/>
    </location>
</feature>
<keyword evidence="8" id="KW-0865">Zymogen</keyword>
<dbReference type="GO" id="GO:0005576">
    <property type="term" value="C:extracellular region"/>
    <property type="evidence" value="ECO:0007669"/>
    <property type="project" value="UniProtKB-SubCell"/>
</dbReference>
<dbReference type="Proteomes" id="UP001652628">
    <property type="component" value="Chromosome 3"/>
</dbReference>
<dbReference type="PRINTS" id="PR00722">
    <property type="entry name" value="CHYMOTRYPSIN"/>
</dbReference>
<dbReference type="InterPro" id="IPR001314">
    <property type="entry name" value="Peptidase_S1A"/>
</dbReference>
<dbReference type="Pfam" id="PF00089">
    <property type="entry name" value="Trypsin"/>
    <property type="match status" value="3"/>
</dbReference>
<dbReference type="InterPro" id="IPR009003">
    <property type="entry name" value="Peptidase_S1_PA"/>
</dbReference>
<evidence type="ECO:0000256" key="2">
    <source>
        <dbReference type="ARBA" id="ARBA00007664"/>
    </source>
</evidence>
<dbReference type="PROSITE" id="PS00135">
    <property type="entry name" value="TRYPSIN_SER"/>
    <property type="match status" value="2"/>
</dbReference>
<dbReference type="SMART" id="SM00020">
    <property type="entry name" value="Tryp_SPc"/>
    <property type="match status" value="3"/>
</dbReference>
<keyword evidence="4 12" id="KW-0645">Protease</keyword>
<dbReference type="InterPro" id="IPR033116">
    <property type="entry name" value="TRYPSIN_SER"/>
</dbReference>
<evidence type="ECO:0000256" key="9">
    <source>
        <dbReference type="ARBA" id="ARBA00023157"/>
    </source>
</evidence>
<feature type="chain" id="PRO_5045355078" description="trypsin" evidence="13">
    <location>
        <begin position="17"/>
        <end position="788"/>
    </location>
</feature>
<evidence type="ECO:0000313" key="16">
    <source>
        <dbReference type="RefSeq" id="XP_016926229.3"/>
    </source>
</evidence>
<protein>
    <recommendedName>
        <fullName evidence="11">trypsin</fullName>
        <ecNumber evidence="11">3.4.21.4</ecNumber>
    </recommendedName>
</protein>
<organism evidence="15 16">
    <name type="scientific">Drosophila suzukii</name>
    <name type="common">Spotted-wing drosophila fruit fly</name>
    <dbReference type="NCBI Taxonomy" id="28584"/>
    <lineage>
        <taxon>Eukaryota</taxon>
        <taxon>Metazoa</taxon>
        <taxon>Ecdysozoa</taxon>
        <taxon>Arthropoda</taxon>
        <taxon>Hexapoda</taxon>
        <taxon>Insecta</taxon>
        <taxon>Pterygota</taxon>
        <taxon>Neoptera</taxon>
        <taxon>Endopterygota</taxon>
        <taxon>Diptera</taxon>
        <taxon>Brachycera</taxon>
        <taxon>Muscomorpha</taxon>
        <taxon>Ephydroidea</taxon>
        <taxon>Drosophilidae</taxon>
        <taxon>Drosophila</taxon>
        <taxon>Sophophora</taxon>
    </lineage>
</organism>
<comment type="similarity">
    <text evidence="2">Belongs to the peptidase S1 family.</text>
</comment>
<dbReference type="EC" id="3.4.21.4" evidence="11"/>
<dbReference type="PROSITE" id="PS00134">
    <property type="entry name" value="TRYPSIN_HIS"/>
    <property type="match status" value="3"/>
</dbReference>
<proteinExistence type="inferred from homology"/>
<gene>
    <name evidence="16" type="primary">LOC108007135</name>
</gene>
<dbReference type="InterPro" id="IPR050430">
    <property type="entry name" value="Peptidase_S1"/>
</dbReference>
<keyword evidence="9" id="KW-1015">Disulfide bond</keyword>
<comment type="subcellular location">
    <subcellularLocation>
        <location evidence="1">Secreted</location>
        <location evidence="1">Extracellular space</location>
    </subcellularLocation>
</comment>
<dbReference type="AlphaFoldDB" id="A0AB39Z131"/>
<dbReference type="GO" id="GO:0004252">
    <property type="term" value="F:serine-type endopeptidase activity"/>
    <property type="evidence" value="ECO:0007669"/>
    <property type="project" value="UniProtKB-EC"/>
</dbReference>
<evidence type="ECO:0000256" key="12">
    <source>
        <dbReference type="RuleBase" id="RU363034"/>
    </source>
</evidence>
<dbReference type="GO" id="GO:0006508">
    <property type="term" value="P:proteolysis"/>
    <property type="evidence" value="ECO:0007669"/>
    <property type="project" value="UniProtKB-KW"/>
</dbReference>
<keyword evidence="7 12" id="KW-0720">Serine protease</keyword>
<evidence type="ECO:0000259" key="14">
    <source>
        <dbReference type="PROSITE" id="PS50240"/>
    </source>
</evidence>
<evidence type="ECO:0000256" key="4">
    <source>
        <dbReference type="ARBA" id="ARBA00022670"/>
    </source>
</evidence>
<keyword evidence="5 13" id="KW-0732">Signal</keyword>
<feature type="domain" description="Peptidase S1" evidence="14">
    <location>
        <begin position="565"/>
        <end position="787"/>
    </location>
</feature>
<evidence type="ECO:0000256" key="8">
    <source>
        <dbReference type="ARBA" id="ARBA00023145"/>
    </source>
</evidence>
<dbReference type="RefSeq" id="XP_016926229.3">
    <property type="nucleotide sequence ID" value="XM_017070740.4"/>
</dbReference>
<dbReference type="InterPro" id="IPR043504">
    <property type="entry name" value="Peptidase_S1_PA_chymotrypsin"/>
</dbReference>
<dbReference type="SUPFAM" id="SSF50494">
    <property type="entry name" value="Trypsin-like serine proteases"/>
    <property type="match status" value="3"/>
</dbReference>
<dbReference type="PANTHER" id="PTHR24276">
    <property type="entry name" value="POLYSERASE-RELATED"/>
    <property type="match status" value="1"/>
</dbReference>
<evidence type="ECO:0000256" key="11">
    <source>
        <dbReference type="ARBA" id="ARBA00038868"/>
    </source>
</evidence>
<dbReference type="CDD" id="cd00190">
    <property type="entry name" value="Tryp_SPc"/>
    <property type="match status" value="3"/>
</dbReference>
<dbReference type="Gene3D" id="2.40.10.10">
    <property type="entry name" value="Trypsin-like serine proteases"/>
    <property type="match status" value="5"/>
</dbReference>
<dbReference type="InterPro" id="IPR018114">
    <property type="entry name" value="TRYPSIN_HIS"/>
</dbReference>
<keyword evidence="6 12" id="KW-0378">Hydrolase</keyword>
<evidence type="ECO:0000256" key="3">
    <source>
        <dbReference type="ARBA" id="ARBA00022525"/>
    </source>
</evidence>
<name>A0AB39Z131_DROSZ</name>
<sequence>MLKLLFGLALIHQLDGSSSDTRRLGKIFGGYTVPVKDHSFLVNLRHGGKFRCGGVLISPSCVLTAAHCLEGRHRHVRDLTIHAQQQCLGDATPPEHVRPAWYVGLSPHYCSQRGLDTDVAVIRLSRPFDIAGNASLVRIDFNDLPWKANLTVMGWGSVNEQGHNWNQCLQEAKVELIPQEQCIKSMDSGQQRVTNNMFCALGENAKDACQGDSGGPVIHAGRSVGIVSWGYGCGNGYPGVYTRLSSPSITYWLKSFMEENCCSYQSGHAMAGLWLLWWLCQLTLGSSSQTRIVGGKETTISQVPYLVNLRQNGYFICGGSLISTSVVLSAAHCVYGSQPEDYTIHAGTSRLDEGAPVVRNIAMFHTSPSYSATNFDMDVALLQLQEPVLLIPGKVATITPCRNAPEANAYARISGWGVTRENNRDPAEQVRTAMVRVLPGAECQLSYSVFAQLSDSMLCAAVRGVRDSCSGDSGGPLVYRGQVCGIVSWGFGCARPAFPGVYTNVASGRVYAFIEQTLQRIRNLLLPDRANIVGWSEPMATLWLWLLLHLFPLCWAAGNEANSRIVGGVPVDIGSVPYLVNLRIAGRFICGGSLVTPQHVVTAAHCVKGVGASRILVVAGVTKLTETGVRSGVDKVYTPKAYNTRTLSTDVAVLKLKAPISGPKVSTIELCNSTFKAGDMIKVSGWGQITERNKAVSMQVRSVDVALIPRKTCMNQYKLRGTITNTMFCASVPGVKDACEGDSGGPAVYQGQLCGIVSWGVGCARKNSPGVYTNVKTVRSFIDKALGM</sequence>
<evidence type="ECO:0000256" key="13">
    <source>
        <dbReference type="SAM" id="SignalP"/>
    </source>
</evidence>
<comment type="catalytic activity">
    <reaction evidence="10">
        <text>Preferential cleavage: Arg-|-Xaa, Lys-|-Xaa.</text>
        <dbReference type="EC" id="3.4.21.4"/>
    </reaction>
</comment>
<dbReference type="GeneID" id="108007135"/>
<keyword evidence="15" id="KW-1185">Reference proteome</keyword>
<dbReference type="InterPro" id="IPR001254">
    <property type="entry name" value="Trypsin_dom"/>
</dbReference>
<keyword evidence="3" id="KW-0964">Secreted</keyword>
<accession>A0AB39Z131</accession>
<evidence type="ECO:0000256" key="6">
    <source>
        <dbReference type="ARBA" id="ARBA00022801"/>
    </source>
</evidence>
<dbReference type="PROSITE" id="PS50240">
    <property type="entry name" value="TRYPSIN_DOM"/>
    <property type="match status" value="3"/>
</dbReference>
<reference evidence="16" key="1">
    <citation type="submission" date="2025-08" db="UniProtKB">
        <authorList>
            <consortium name="RefSeq"/>
        </authorList>
    </citation>
    <scope>IDENTIFICATION</scope>
</reference>
<dbReference type="PANTHER" id="PTHR24276:SF91">
    <property type="entry name" value="AT26814P-RELATED"/>
    <property type="match status" value="1"/>
</dbReference>
<evidence type="ECO:0000256" key="5">
    <source>
        <dbReference type="ARBA" id="ARBA00022729"/>
    </source>
</evidence>
<keyword evidence="16" id="KW-0812">Transmembrane</keyword>
<feature type="domain" description="Peptidase S1" evidence="14">
    <location>
        <begin position="27"/>
        <end position="258"/>
    </location>
</feature>
<evidence type="ECO:0000256" key="7">
    <source>
        <dbReference type="ARBA" id="ARBA00022825"/>
    </source>
</evidence>
<keyword evidence="16" id="KW-0472">Membrane</keyword>
<feature type="signal peptide" evidence="13">
    <location>
        <begin position="1"/>
        <end position="16"/>
    </location>
</feature>
<evidence type="ECO:0000313" key="15">
    <source>
        <dbReference type="Proteomes" id="UP001652628"/>
    </source>
</evidence>
<evidence type="ECO:0000256" key="10">
    <source>
        <dbReference type="ARBA" id="ARBA00036320"/>
    </source>
</evidence>
<evidence type="ECO:0000256" key="1">
    <source>
        <dbReference type="ARBA" id="ARBA00004239"/>
    </source>
</evidence>